<keyword evidence="3" id="KW-1185">Reference proteome</keyword>
<feature type="transmembrane region" description="Helical" evidence="1">
    <location>
        <begin position="126"/>
        <end position="149"/>
    </location>
</feature>
<dbReference type="Proteomes" id="UP000749311">
    <property type="component" value="Unassembled WGS sequence"/>
</dbReference>
<keyword evidence="1" id="KW-1133">Transmembrane helix</keyword>
<gene>
    <name evidence="2" type="ORF">FB473_002518</name>
</gene>
<dbReference type="RefSeq" id="WP_167168298.1">
    <property type="nucleotide sequence ID" value="NZ_BAAAOO010000007.1"/>
</dbReference>
<proteinExistence type="predicted"/>
<dbReference type="EMBL" id="JAAMOZ010000001">
    <property type="protein sequence ID" value="NIH57873.1"/>
    <property type="molecule type" value="Genomic_DNA"/>
</dbReference>
<sequence length="154" mass="15802">MSVIPAASTSRGEAVSKRSLSAGAGAAFVIAVAIDILLRANLTFAISPLVIWLLSDVRTVALVVVGVLLACAWADGIPSRQRVGIQTGRRLIIIGFVSLAVAIGVGLLGQLVVLDDGFGQSAWPSMLLSLVLFTLTVVGAVMVSFGAVASSNRD</sequence>
<reference evidence="2 3" key="1">
    <citation type="submission" date="2020-02" db="EMBL/GenBank/DDBJ databases">
        <title>Sequencing the genomes of 1000 actinobacteria strains.</title>
        <authorList>
            <person name="Klenk H.-P."/>
        </authorList>
    </citation>
    <scope>NUCLEOTIDE SEQUENCE [LARGE SCALE GENOMIC DNA]</scope>
    <source>
        <strain evidence="2 3">DSM 19609</strain>
    </source>
</reference>
<keyword evidence="1" id="KW-0812">Transmembrane</keyword>
<feature type="transmembrane region" description="Helical" evidence="1">
    <location>
        <begin position="50"/>
        <end position="71"/>
    </location>
</feature>
<accession>A0ABX0SHJ4</accession>
<feature type="transmembrane region" description="Helical" evidence="1">
    <location>
        <begin position="20"/>
        <end position="38"/>
    </location>
</feature>
<comment type="caution">
    <text evidence="2">The sequence shown here is derived from an EMBL/GenBank/DDBJ whole genome shotgun (WGS) entry which is preliminary data.</text>
</comment>
<keyword evidence="1" id="KW-0472">Membrane</keyword>
<feature type="transmembrane region" description="Helical" evidence="1">
    <location>
        <begin position="91"/>
        <end position="114"/>
    </location>
</feature>
<evidence type="ECO:0000256" key="1">
    <source>
        <dbReference type="SAM" id="Phobius"/>
    </source>
</evidence>
<evidence type="ECO:0000313" key="2">
    <source>
        <dbReference type="EMBL" id="NIH57873.1"/>
    </source>
</evidence>
<organism evidence="2 3">
    <name type="scientific">Brooklawnia cerclae</name>
    <dbReference type="NCBI Taxonomy" id="349934"/>
    <lineage>
        <taxon>Bacteria</taxon>
        <taxon>Bacillati</taxon>
        <taxon>Actinomycetota</taxon>
        <taxon>Actinomycetes</taxon>
        <taxon>Propionibacteriales</taxon>
        <taxon>Propionibacteriaceae</taxon>
        <taxon>Brooklawnia</taxon>
    </lineage>
</organism>
<protein>
    <submittedName>
        <fullName evidence="2">Uncharacterized protein</fullName>
    </submittedName>
</protein>
<evidence type="ECO:0000313" key="3">
    <source>
        <dbReference type="Proteomes" id="UP000749311"/>
    </source>
</evidence>
<name>A0ABX0SHJ4_9ACTN</name>